<evidence type="ECO:0000256" key="3">
    <source>
        <dbReference type="ARBA" id="ARBA00023224"/>
    </source>
</evidence>
<dbReference type="SUPFAM" id="SSF47895">
    <property type="entry name" value="Transducin (alpha subunit), insertion domain"/>
    <property type="match status" value="1"/>
</dbReference>
<dbReference type="PROSITE" id="PS51882">
    <property type="entry name" value="G_ALPHA"/>
    <property type="match status" value="1"/>
</dbReference>
<dbReference type="GO" id="GO:0005525">
    <property type="term" value="F:GTP binding"/>
    <property type="evidence" value="ECO:0007669"/>
    <property type="project" value="UniProtKB-KW"/>
</dbReference>
<keyword evidence="3" id="KW-0807">Transducer</keyword>
<dbReference type="GO" id="GO:0005834">
    <property type="term" value="C:heterotrimeric G-protein complex"/>
    <property type="evidence" value="ECO:0007669"/>
    <property type="project" value="TreeGrafter"/>
</dbReference>
<organism evidence="6 7">
    <name type="scientific">Cristinia sonorae</name>
    <dbReference type="NCBI Taxonomy" id="1940300"/>
    <lineage>
        <taxon>Eukaryota</taxon>
        <taxon>Fungi</taxon>
        <taxon>Dikarya</taxon>
        <taxon>Basidiomycota</taxon>
        <taxon>Agaricomycotina</taxon>
        <taxon>Agaricomycetes</taxon>
        <taxon>Agaricomycetidae</taxon>
        <taxon>Agaricales</taxon>
        <taxon>Pleurotineae</taxon>
        <taxon>Stephanosporaceae</taxon>
        <taxon>Cristinia</taxon>
    </lineage>
</organism>
<dbReference type="InterPro" id="IPR027417">
    <property type="entry name" value="P-loop_NTPase"/>
</dbReference>
<dbReference type="GO" id="GO:0003924">
    <property type="term" value="F:GTPase activity"/>
    <property type="evidence" value="ECO:0007669"/>
    <property type="project" value="InterPro"/>
</dbReference>
<dbReference type="PANTHER" id="PTHR10218">
    <property type="entry name" value="GTP-BINDING PROTEIN ALPHA SUBUNIT"/>
    <property type="match status" value="1"/>
</dbReference>
<sequence>MGSKSKANDAEAARISNAIDEELRIEREARKKKSNREVKVMLLGQAESGKSTLQKQMQLYYASQTLDREKPSWKPIVYFNILKALRMIIEELDTQYPAITQSPTSTPGSFAPSPTIPPSTASSVGNVFSFTPASISNSSHSSNYSHHPEASWFPELQYLRNKILPLVASEEALASELSGGITLSGGRSGVYVRAGWQALVTQNRAWPLPDIRAASTARPTVVSNIVAKTLLATQHEIMELWRHPAVLHLLRANKLYLEESAAFFLDHIYRISEPEYIPSIDDVLHVRVQTLGVTEHQFDFALGGIQYHWLLYDVGGARQAWVPFFDDATAIIFLAPISAFDQYLEEDPRTNRIDDSLQLFTNICTNKLLSKTALILMLNKTDLLKQKLQAGIKVRKYISSYGDRPNNYEEVSEYFRAHFIQIQKRKDTSNRSLYIHFTSMLDVKATQSIIVNVGEAIMRQHLSGVGLA</sequence>
<evidence type="ECO:0000256" key="5">
    <source>
        <dbReference type="PIRSR" id="PIRSR601019-2"/>
    </source>
</evidence>
<dbReference type="GO" id="GO:0046872">
    <property type="term" value="F:metal ion binding"/>
    <property type="evidence" value="ECO:0007669"/>
    <property type="project" value="UniProtKB-KW"/>
</dbReference>
<dbReference type="Proteomes" id="UP000813824">
    <property type="component" value="Unassembled WGS sequence"/>
</dbReference>
<dbReference type="SMART" id="SM00275">
    <property type="entry name" value="G_alpha"/>
    <property type="match status" value="1"/>
</dbReference>
<proteinExistence type="predicted"/>
<evidence type="ECO:0000313" key="6">
    <source>
        <dbReference type="EMBL" id="KAH8107632.1"/>
    </source>
</evidence>
<evidence type="ECO:0000256" key="1">
    <source>
        <dbReference type="ARBA" id="ARBA00022741"/>
    </source>
</evidence>
<dbReference type="PRINTS" id="PR00318">
    <property type="entry name" value="GPROTEINA"/>
</dbReference>
<keyword evidence="1 4" id="KW-0547">Nucleotide-binding</keyword>
<dbReference type="EMBL" id="JAEVFJ010000001">
    <property type="protein sequence ID" value="KAH8107632.1"/>
    <property type="molecule type" value="Genomic_DNA"/>
</dbReference>
<dbReference type="InterPro" id="IPR011025">
    <property type="entry name" value="GproteinA_insert"/>
</dbReference>
<dbReference type="OrthoDB" id="5817230at2759"/>
<evidence type="ECO:0000256" key="4">
    <source>
        <dbReference type="PIRSR" id="PIRSR601019-1"/>
    </source>
</evidence>
<comment type="caution">
    <text evidence="6">The sequence shown here is derived from an EMBL/GenBank/DDBJ whole genome shotgun (WGS) entry which is preliminary data.</text>
</comment>
<gene>
    <name evidence="6" type="ORF">BXZ70DRAFT_1003082</name>
</gene>
<dbReference type="CDD" id="cd00066">
    <property type="entry name" value="G-alpha"/>
    <property type="match status" value="1"/>
</dbReference>
<dbReference type="PANTHER" id="PTHR10218:SF360">
    <property type="entry name" value="GUANINE NUCLEOTIDE-BINDING PROTEIN SUBUNIT ALPHA HOMOLOG"/>
    <property type="match status" value="1"/>
</dbReference>
<dbReference type="InterPro" id="IPR001019">
    <property type="entry name" value="Gprotein_alpha_su"/>
</dbReference>
<evidence type="ECO:0000256" key="2">
    <source>
        <dbReference type="ARBA" id="ARBA00023134"/>
    </source>
</evidence>
<dbReference type="Gene3D" id="3.40.50.300">
    <property type="entry name" value="P-loop containing nucleotide triphosphate hydrolases"/>
    <property type="match status" value="2"/>
</dbReference>
<dbReference type="GO" id="GO:0007188">
    <property type="term" value="P:adenylate cyclase-modulating G protein-coupled receptor signaling pathway"/>
    <property type="evidence" value="ECO:0007669"/>
    <property type="project" value="TreeGrafter"/>
</dbReference>
<name>A0A8K0UZ87_9AGAR</name>
<dbReference type="GO" id="GO:0005737">
    <property type="term" value="C:cytoplasm"/>
    <property type="evidence" value="ECO:0007669"/>
    <property type="project" value="TreeGrafter"/>
</dbReference>
<feature type="binding site" evidence="4">
    <location>
        <begin position="379"/>
        <end position="382"/>
    </location>
    <ligand>
        <name>GTP</name>
        <dbReference type="ChEBI" id="CHEBI:37565"/>
    </ligand>
</feature>
<keyword evidence="5" id="KW-0479">Metal-binding</keyword>
<accession>A0A8K0UZ87</accession>
<keyword evidence="2 4" id="KW-0342">GTP-binding</keyword>
<dbReference type="AlphaFoldDB" id="A0A8K0UZ87"/>
<dbReference type="GO" id="GO:0031683">
    <property type="term" value="F:G-protein beta/gamma-subunit complex binding"/>
    <property type="evidence" value="ECO:0007669"/>
    <property type="project" value="InterPro"/>
</dbReference>
<dbReference type="GO" id="GO:0001664">
    <property type="term" value="F:G protein-coupled receptor binding"/>
    <property type="evidence" value="ECO:0007669"/>
    <property type="project" value="TreeGrafter"/>
</dbReference>
<dbReference type="SUPFAM" id="SSF52540">
    <property type="entry name" value="P-loop containing nucleoside triphosphate hydrolases"/>
    <property type="match status" value="1"/>
</dbReference>
<keyword evidence="7" id="KW-1185">Reference proteome</keyword>
<evidence type="ECO:0000313" key="7">
    <source>
        <dbReference type="Proteomes" id="UP000813824"/>
    </source>
</evidence>
<protein>
    <submittedName>
        <fullName evidence="6">G-protein alpha subunit</fullName>
    </submittedName>
</protein>
<reference evidence="6" key="1">
    <citation type="journal article" date="2021" name="New Phytol.">
        <title>Evolutionary innovations through gain and loss of genes in the ectomycorrhizal Boletales.</title>
        <authorList>
            <person name="Wu G."/>
            <person name="Miyauchi S."/>
            <person name="Morin E."/>
            <person name="Kuo A."/>
            <person name="Drula E."/>
            <person name="Varga T."/>
            <person name="Kohler A."/>
            <person name="Feng B."/>
            <person name="Cao Y."/>
            <person name="Lipzen A."/>
            <person name="Daum C."/>
            <person name="Hundley H."/>
            <person name="Pangilinan J."/>
            <person name="Johnson J."/>
            <person name="Barry K."/>
            <person name="LaButti K."/>
            <person name="Ng V."/>
            <person name="Ahrendt S."/>
            <person name="Min B."/>
            <person name="Choi I.G."/>
            <person name="Park H."/>
            <person name="Plett J.M."/>
            <person name="Magnuson J."/>
            <person name="Spatafora J.W."/>
            <person name="Nagy L.G."/>
            <person name="Henrissat B."/>
            <person name="Grigoriev I.V."/>
            <person name="Yang Z.L."/>
            <person name="Xu J."/>
            <person name="Martin F.M."/>
        </authorList>
    </citation>
    <scope>NUCLEOTIDE SEQUENCE</scope>
    <source>
        <strain evidence="6">KKN 215</strain>
    </source>
</reference>
<keyword evidence="5" id="KW-0460">Magnesium</keyword>
<feature type="binding site" evidence="5">
    <location>
        <position position="290"/>
    </location>
    <ligand>
        <name>Mg(2+)</name>
        <dbReference type="ChEBI" id="CHEBI:18420"/>
    </ligand>
</feature>
<feature type="binding site" evidence="4">
    <location>
        <begin position="284"/>
        <end position="290"/>
    </location>
    <ligand>
        <name>GTP</name>
        <dbReference type="ChEBI" id="CHEBI:37565"/>
    </ligand>
</feature>
<dbReference type="FunFam" id="3.40.50.300:FF:000720">
    <property type="entry name" value="Guanine nucleotide-binding protein G(k) subunit alpha"/>
    <property type="match status" value="1"/>
</dbReference>
<dbReference type="Pfam" id="PF00503">
    <property type="entry name" value="G-alpha"/>
    <property type="match status" value="1"/>
</dbReference>